<evidence type="ECO:0000313" key="2">
    <source>
        <dbReference type="EMBL" id="KAK7448508.1"/>
    </source>
</evidence>
<evidence type="ECO:0000313" key="3">
    <source>
        <dbReference type="Proteomes" id="UP001498398"/>
    </source>
</evidence>
<dbReference type="Proteomes" id="UP001498398">
    <property type="component" value="Unassembled WGS sequence"/>
</dbReference>
<feature type="region of interest" description="Disordered" evidence="1">
    <location>
        <begin position="420"/>
        <end position="454"/>
    </location>
</feature>
<name>A0ABR1J5W0_9AGAR</name>
<feature type="compositionally biased region" description="Low complexity" evidence="1">
    <location>
        <begin position="70"/>
        <end position="83"/>
    </location>
</feature>
<comment type="caution">
    <text evidence="2">The sequence shown here is derived from an EMBL/GenBank/DDBJ whole genome shotgun (WGS) entry which is preliminary data.</text>
</comment>
<reference evidence="2 3" key="1">
    <citation type="submission" date="2024-01" db="EMBL/GenBank/DDBJ databases">
        <title>A draft genome for the cacao thread blight pathogen Marasmiellus scandens.</title>
        <authorList>
            <person name="Baruah I.K."/>
            <person name="Leung J."/>
            <person name="Bukari Y."/>
            <person name="Amoako-Attah I."/>
            <person name="Meinhardt L.W."/>
            <person name="Bailey B.A."/>
            <person name="Cohen S.P."/>
        </authorList>
    </citation>
    <scope>NUCLEOTIDE SEQUENCE [LARGE SCALE GENOMIC DNA]</scope>
    <source>
        <strain evidence="2 3">GH-19</strain>
    </source>
</reference>
<feature type="region of interest" description="Disordered" evidence="1">
    <location>
        <begin position="1"/>
        <end position="22"/>
    </location>
</feature>
<evidence type="ECO:0000256" key="1">
    <source>
        <dbReference type="SAM" id="MobiDB-lite"/>
    </source>
</evidence>
<organism evidence="2 3">
    <name type="scientific">Marasmiellus scandens</name>
    <dbReference type="NCBI Taxonomy" id="2682957"/>
    <lineage>
        <taxon>Eukaryota</taxon>
        <taxon>Fungi</taxon>
        <taxon>Dikarya</taxon>
        <taxon>Basidiomycota</taxon>
        <taxon>Agaricomycotina</taxon>
        <taxon>Agaricomycetes</taxon>
        <taxon>Agaricomycetidae</taxon>
        <taxon>Agaricales</taxon>
        <taxon>Marasmiineae</taxon>
        <taxon>Omphalotaceae</taxon>
        <taxon>Marasmiellus</taxon>
    </lineage>
</organism>
<protein>
    <submittedName>
        <fullName evidence="2">Uncharacterized protein</fullName>
    </submittedName>
</protein>
<gene>
    <name evidence="2" type="ORF">VKT23_013770</name>
</gene>
<accession>A0ABR1J5W0</accession>
<keyword evidence="3" id="KW-1185">Reference proteome</keyword>
<dbReference type="EMBL" id="JBANRG010000038">
    <property type="protein sequence ID" value="KAK7448508.1"/>
    <property type="molecule type" value="Genomic_DNA"/>
</dbReference>
<feature type="region of interest" description="Disordered" evidence="1">
    <location>
        <begin position="68"/>
        <end position="108"/>
    </location>
</feature>
<feature type="compositionally biased region" description="Low complexity" evidence="1">
    <location>
        <begin position="97"/>
        <end position="108"/>
    </location>
</feature>
<proteinExistence type="predicted"/>
<sequence length="530" mass="58142">MVNQNPNYGHIRPEWGTWPPPEPSDVWMRRPAWIDGARNPPLMYRSHEHMNAVWNYWRPRFDHVFENQRPQESSDAPPSASPASSPPPQPQPNEQLSNVQSVSTPMSSSVASSHYRNVAVAAATNPDIEYAVRVTKVFQARESKPAASRFGKQVPPKLVSKSETLMGNTVIHGLNRTDFIQWCLAVHGLHSDYAPGVHSGPTFLFGWSGMGGGIKNGRISIDTESQFMTALTNLAKCNARKANFYVLAEFDLETMDGYRIRKRAAEESPTGDDEPELTYGTKVPRVENAAPRAVAEAFIIEQLEKRWNCNDAGHRSTSGVNGLCYVDPATSQHIGINNRVKGEWAKLVIQGKGTVEEPPNMEGIDVSRDGVRIGARARGRTGPCPADNRAQQPVATVDGQAATTAMLVASIVPLIKTISDQASSSSRRRRHHTPSPPSSAPSSPTKSDDVAPSAEKLDAQLRDCLDKFHTKSGCDLGSAFGALRDAGFTVDIIPAVPVARLIEVTGGKEGEVMRLQKFCTEYEKKMHHRR</sequence>